<proteinExistence type="predicted"/>
<dbReference type="Proteomes" id="UP000615755">
    <property type="component" value="Unassembled WGS sequence"/>
</dbReference>
<dbReference type="EMBL" id="AQGV01000011">
    <property type="protein sequence ID" value="MBE0367040.1"/>
    <property type="molecule type" value="Genomic_DNA"/>
</dbReference>
<feature type="compositionally biased region" description="Basic and acidic residues" evidence="1">
    <location>
        <begin position="54"/>
        <end position="67"/>
    </location>
</feature>
<evidence type="ECO:0000313" key="3">
    <source>
        <dbReference type="Proteomes" id="UP000615755"/>
    </source>
</evidence>
<comment type="caution">
    <text evidence="2">The sequence shown here is derived from an EMBL/GenBank/DDBJ whole genome shotgun (WGS) entry which is preliminary data.</text>
</comment>
<reference evidence="2 3" key="1">
    <citation type="submission" date="2015-03" db="EMBL/GenBank/DDBJ databases">
        <title>Genome sequence of Pseudoalteromonas aurantia.</title>
        <authorList>
            <person name="Xie B.-B."/>
            <person name="Rong J.-C."/>
            <person name="Qin Q.-L."/>
            <person name="Zhang Y.-Z."/>
        </authorList>
    </citation>
    <scope>NUCLEOTIDE SEQUENCE [LARGE SCALE GENOMIC DNA]</scope>
    <source>
        <strain evidence="2 3">208</strain>
    </source>
</reference>
<dbReference type="RefSeq" id="WP_192506506.1">
    <property type="nucleotide sequence ID" value="NZ_AQGV01000011.1"/>
</dbReference>
<name>A0ABR9E9V6_9GAMM</name>
<feature type="region of interest" description="Disordered" evidence="1">
    <location>
        <begin position="102"/>
        <end position="129"/>
    </location>
</feature>
<feature type="compositionally biased region" description="Polar residues" evidence="1">
    <location>
        <begin position="110"/>
        <end position="120"/>
    </location>
</feature>
<accession>A0ABR9E9V6</accession>
<keyword evidence="3" id="KW-1185">Reference proteome</keyword>
<feature type="compositionally biased region" description="Polar residues" evidence="1">
    <location>
        <begin position="43"/>
        <end position="52"/>
    </location>
</feature>
<protein>
    <submittedName>
        <fullName evidence="2">Uncharacterized protein</fullName>
    </submittedName>
</protein>
<evidence type="ECO:0000313" key="2">
    <source>
        <dbReference type="EMBL" id="MBE0367040.1"/>
    </source>
</evidence>
<organism evidence="2 3">
    <name type="scientific">Pseudoalteromonas aurantia 208</name>
    <dbReference type="NCBI Taxonomy" id="1314867"/>
    <lineage>
        <taxon>Bacteria</taxon>
        <taxon>Pseudomonadati</taxon>
        <taxon>Pseudomonadota</taxon>
        <taxon>Gammaproteobacteria</taxon>
        <taxon>Alteromonadales</taxon>
        <taxon>Pseudoalteromonadaceae</taxon>
        <taxon>Pseudoalteromonas</taxon>
    </lineage>
</organism>
<evidence type="ECO:0000256" key="1">
    <source>
        <dbReference type="SAM" id="MobiDB-lite"/>
    </source>
</evidence>
<sequence>MNALPAGMVAKYLGKVGKKVGSGAENVNAQSALRAKLSGLEKAQQNAATTRQLPDGRTRYYTKEVPARTEGPTRGASFVTEHNPKTGGVRQWMESYNHSGQVNRVHPKSINGQTVNSQHYPPTARELGL</sequence>
<feature type="region of interest" description="Disordered" evidence="1">
    <location>
        <begin position="42"/>
        <end position="90"/>
    </location>
</feature>
<gene>
    <name evidence="2" type="ORF">PAUR_a0336</name>
</gene>